<feature type="binding site" evidence="8">
    <location>
        <begin position="38"/>
        <end position="45"/>
    </location>
    <ligand>
        <name>ATP</name>
        <dbReference type="ChEBI" id="CHEBI:30616"/>
    </ligand>
</feature>
<reference evidence="9" key="2">
    <citation type="submission" date="2021-08" db="EMBL/GenBank/DDBJ databases">
        <authorList>
            <person name="Tani A."/>
            <person name="Ola A."/>
            <person name="Ogura Y."/>
            <person name="Katsura K."/>
            <person name="Hayashi T."/>
        </authorList>
    </citation>
    <scope>NUCLEOTIDE SEQUENCE</scope>
    <source>
        <strain evidence="9">LMG 23639</strain>
    </source>
</reference>
<evidence type="ECO:0000256" key="7">
    <source>
        <dbReference type="ARBA" id="ARBA00048258"/>
    </source>
</evidence>
<comment type="function">
    <text evidence="8">Catalyzes the condensation of pantoate with beta-alanine in an ATP-dependent reaction via a pantoyl-adenylate intermediate.</text>
</comment>
<evidence type="ECO:0000256" key="4">
    <source>
        <dbReference type="ARBA" id="ARBA00022655"/>
    </source>
</evidence>
<dbReference type="NCBIfam" id="TIGR00018">
    <property type="entry name" value="panC"/>
    <property type="match status" value="1"/>
</dbReference>
<comment type="subunit">
    <text evidence="8">Homodimer.</text>
</comment>
<comment type="caution">
    <text evidence="8">Lacks conserved residue(s) required for the propagation of feature annotation.</text>
</comment>
<evidence type="ECO:0000313" key="10">
    <source>
        <dbReference type="Proteomes" id="UP001055102"/>
    </source>
</evidence>
<dbReference type="RefSeq" id="WP_238276669.1">
    <property type="nucleotide sequence ID" value="NZ_BPQR01000046.1"/>
</dbReference>
<keyword evidence="5 8" id="KW-0547">Nucleotide-binding</keyword>
<comment type="caution">
    <text evidence="9">The sequence shown here is derived from an EMBL/GenBank/DDBJ whole genome shotgun (WGS) entry which is preliminary data.</text>
</comment>
<comment type="pathway">
    <text evidence="1 8">Cofactor biosynthesis; (R)-pantothenate biosynthesis; (R)-pantothenate from (R)-pantoate and beta-alanine: step 1/1.</text>
</comment>
<feature type="binding site" evidence="8">
    <location>
        <begin position="192"/>
        <end position="195"/>
    </location>
    <ligand>
        <name>ATP</name>
        <dbReference type="ChEBI" id="CHEBI:30616"/>
    </ligand>
</feature>
<evidence type="ECO:0000256" key="2">
    <source>
        <dbReference type="ARBA" id="ARBA00009256"/>
    </source>
</evidence>
<accession>A0ABQ4SWB8</accession>
<name>A0ABQ4SWB8_9HYPH</name>
<keyword evidence="6 8" id="KW-0067">ATP-binding</keyword>
<keyword evidence="10" id="KW-1185">Reference proteome</keyword>
<dbReference type="HAMAP" id="MF_00158">
    <property type="entry name" value="PanC"/>
    <property type="match status" value="1"/>
</dbReference>
<feature type="binding site" evidence="8">
    <location>
        <position position="69"/>
    </location>
    <ligand>
        <name>(R)-pantoate</name>
        <dbReference type="ChEBI" id="CHEBI:15980"/>
    </ligand>
</feature>
<dbReference type="InterPro" id="IPR014729">
    <property type="entry name" value="Rossmann-like_a/b/a_fold"/>
</dbReference>
<evidence type="ECO:0000256" key="6">
    <source>
        <dbReference type="ARBA" id="ARBA00022840"/>
    </source>
</evidence>
<dbReference type="Gene3D" id="3.30.1300.10">
    <property type="entry name" value="Pantoate-beta-alanine ligase, C-terminal domain"/>
    <property type="match status" value="1"/>
</dbReference>
<comment type="subcellular location">
    <subcellularLocation>
        <location evidence="8">Cytoplasm</location>
    </subcellularLocation>
</comment>
<dbReference type="SUPFAM" id="SSF52374">
    <property type="entry name" value="Nucleotidylyl transferase"/>
    <property type="match status" value="1"/>
</dbReference>
<dbReference type="InterPro" id="IPR042176">
    <property type="entry name" value="Pantoate_ligase_C"/>
</dbReference>
<comment type="catalytic activity">
    <reaction evidence="7 8">
        <text>(R)-pantoate + beta-alanine + ATP = (R)-pantothenate + AMP + diphosphate + H(+)</text>
        <dbReference type="Rhea" id="RHEA:10912"/>
        <dbReference type="ChEBI" id="CHEBI:15378"/>
        <dbReference type="ChEBI" id="CHEBI:15980"/>
        <dbReference type="ChEBI" id="CHEBI:29032"/>
        <dbReference type="ChEBI" id="CHEBI:30616"/>
        <dbReference type="ChEBI" id="CHEBI:33019"/>
        <dbReference type="ChEBI" id="CHEBI:57966"/>
        <dbReference type="ChEBI" id="CHEBI:456215"/>
        <dbReference type="EC" id="6.3.2.1"/>
    </reaction>
</comment>
<keyword evidence="8" id="KW-0963">Cytoplasm</keyword>
<dbReference type="EC" id="6.3.2.1" evidence="8"/>
<evidence type="ECO:0000256" key="8">
    <source>
        <dbReference type="HAMAP-Rule" id="MF_00158"/>
    </source>
</evidence>
<organism evidence="9 10">
    <name type="scientific">Methylobacterium jeotgali</name>
    <dbReference type="NCBI Taxonomy" id="381630"/>
    <lineage>
        <taxon>Bacteria</taxon>
        <taxon>Pseudomonadati</taxon>
        <taxon>Pseudomonadota</taxon>
        <taxon>Alphaproteobacteria</taxon>
        <taxon>Hyphomicrobiales</taxon>
        <taxon>Methylobacteriaceae</taxon>
        <taxon>Methylobacterium</taxon>
    </lineage>
</organism>
<dbReference type="Proteomes" id="UP001055102">
    <property type="component" value="Unassembled WGS sequence"/>
</dbReference>
<gene>
    <name evidence="8 9" type="primary">panC</name>
    <name evidence="9" type="ORF">AOPFMNJM_2810</name>
</gene>
<dbReference type="PANTHER" id="PTHR21299:SF1">
    <property type="entry name" value="PANTOATE--BETA-ALANINE LIGASE"/>
    <property type="match status" value="1"/>
</dbReference>
<evidence type="ECO:0000313" key="9">
    <source>
        <dbReference type="EMBL" id="GJE07481.1"/>
    </source>
</evidence>
<protein>
    <recommendedName>
        <fullName evidence="8">Pantothenate synthetase</fullName>
        <shortName evidence="8">PS</shortName>
        <ecNumber evidence="8">6.3.2.1</ecNumber>
    </recommendedName>
    <alternativeName>
        <fullName evidence="8">Pantoate--beta-alanine ligase</fullName>
    </alternativeName>
    <alternativeName>
        <fullName evidence="8">Pantoate-activating enzyme</fullName>
    </alternativeName>
</protein>
<feature type="active site" description="Proton donor" evidence="8">
    <location>
        <position position="45"/>
    </location>
</feature>
<dbReference type="InterPro" id="IPR003721">
    <property type="entry name" value="Pantoate_ligase"/>
</dbReference>
<evidence type="ECO:0000256" key="3">
    <source>
        <dbReference type="ARBA" id="ARBA00022598"/>
    </source>
</evidence>
<keyword evidence="3 8" id="KW-0436">Ligase</keyword>
<sequence>MPLHRLPTLQRFETLAPLRRATGAWRAAGERIVLVPTMGALHEGHLALIAHARRLGDRVVASIFVNPTQFGPNEDFARYPRDTETDLRLLAEAGADAAWTPEVATMYPPGFSTSVRVSGLTEGLCGAFRPGHFEGVATVVVKLLNQVRPHAALFGEKDYQQLQVIRRAARDLDLDVAIEGMPTRRETDGLALSSRNRYLSPAERAIAPRLYAVLARIADAAGRGEAAAPLLDRGRAELEAAGFGPVQYLEIRDAESLAPVERVERPARVLAAAYLGRTRLIDNLPIG</sequence>
<dbReference type="PANTHER" id="PTHR21299">
    <property type="entry name" value="CYTIDYLATE KINASE/PANTOATE-BETA-ALANINE LIGASE"/>
    <property type="match status" value="1"/>
</dbReference>
<reference evidence="9" key="1">
    <citation type="journal article" date="2021" name="Front. Microbiol.">
        <title>Comprehensive Comparative Genomics and Phenotyping of Methylobacterium Species.</title>
        <authorList>
            <person name="Alessa O."/>
            <person name="Ogura Y."/>
            <person name="Fujitani Y."/>
            <person name="Takami H."/>
            <person name="Hayashi T."/>
            <person name="Sahin N."/>
            <person name="Tani A."/>
        </authorList>
    </citation>
    <scope>NUCLEOTIDE SEQUENCE</scope>
    <source>
        <strain evidence="9">LMG 23639</strain>
    </source>
</reference>
<dbReference type="Pfam" id="PF02569">
    <property type="entry name" value="Pantoate_ligase"/>
    <property type="match status" value="1"/>
</dbReference>
<comment type="similarity">
    <text evidence="2 8">Belongs to the pantothenate synthetase family.</text>
</comment>
<dbReference type="EMBL" id="BPQR01000046">
    <property type="protein sequence ID" value="GJE07481.1"/>
    <property type="molecule type" value="Genomic_DNA"/>
</dbReference>
<feature type="binding site" evidence="8">
    <location>
        <begin position="155"/>
        <end position="158"/>
    </location>
    <ligand>
        <name>ATP</name>
        <dbReference type="ChEBI" id="CHEBI:30616"/>
    </ligand>
</feature>
<dbReference type="InterPro" id="IPR004821">
    <property type="entry name" value="Cyt_trans-like"/>
</dbReference>
<evidence type="ECO:0000256" key="1">
    <source>
        <dbReference type="ARBA" id="ARBA00004990"/>
    </source>
</evidence>
<comment type="miscellaneous">
    <text evidence="8">The reaction proceeds by a bi uni uni bi ping pong mechanism.</text>
</comment>
<proteinExistence type="inferred from homology"/>
<dbReference type="CDD" id="cd00560">
    <property type="entry name" value="PanC"/>
    <property type="match status" value="1"/>
</dbReference>
<keyword evidence="4 8" id="KW-0566">Pantothenate biosynthesis</keyword>
<dbReference type="Gene3D" id="3.40.50.620">
    <property type="entry name" value="HUPs"/>
    <property type="match status" value="1"/>
</dbReference>
<dbReference type="NCBIfam" id="TIGR00125">
    <property type="entry name" value="cyt_tran_rel"/>
    <property type="match status" value="1"/>
</dbReference>
<feature type="binding site" evidence="8">
    <location>
        <position position="161"/>
    </location>
    <ligand>
        <name>(R)-pantoate</name>
        <dbReference type="ChEBI" id="CHEBI:15980"/>
    </ligand>
</feature>
<feature type="binding site" evidence="8">
    <location>
        <position position="69"/>
    </location>
    <ligand>
        <name>beta-alanine</name>
        <dbReference type="ChEBI" id="CHEBI:57966"/>
    </ligand>
</feature>
<evidence type="ECO:0000256" key="5">
    <source>
        <dbReference type="ARBA" id="ARBA00022741"/>
    </source>
</evidence>